<sequence length="186" mass="19885">MTEREKMAAGLDYYDMDPELSAMRNRARKLLRDFNRSDFLEGDGPNPVLKELLGTMADGVFIEMPFHCAYGVNLHLGENVYFNAGCAILDCADVRVGANSMFGPAVQIYTATHAFDPVERASGRESAQPITIGHDVWVGGGAILCPGVTIGDNAVIGAGSVVTKDIPANVVAVGNPCRVVRELEIG</sequence>
<dbReference type="InterPro" id="IPR024688">
    <property type="entry name" value="Mac_dom"/>
</dbReference>
<dbReference type="Pfam" id="PF00132">
    <property type="entry name" value="Hexapep"/>
    <property type="match status" value="1"/>
</dbReference>
<reference evidence="9 10" key="1">
    <citation type="submission" date="2019-06" db="EMBL/GenBank/DDBJ databases">
        <title>Whole genome sequence for Rhodospirillaceae sp. R148.</title>
        <authorList>
            <person name="Wang G."/>
        </authorList>
    </citation>
    <scope>NUCLEOTIDE SEQUENCE [LARGE SCALE GENOMIC DNA]</scope>
    <source>
        <strain evidence="9 10">R148</strain>
    </source>
</reference>
<dbReference type="PANTHER" id="PTHR23416:SF23">
    <property type="entry name" value="ACETYLTRANSFERASE C18B11.09C-RELATED"/>
    <property type="match status" value="1"/>
</dbReference>
<dbReference type="InterPro" id="IPR051159">
    <property type="entry name" value="Hexapeptide_acetyltransf"/>
</dbReference>
<keyword evidence="5" id="KW-0012">Acyltransferase</keyword>
<proteinExistence type="inferred from homology"/>
<evidence type="ECO:0000259" key="8">
    <source>
        <dbReference type="SMART" id="SM01266"/>
    </source>
</evidence>
<dbReference type="GO" id="GO:0005829">
    <property type="term" value="C:cytosol"/>
    <property type="evidence" value="ECO:0007669"/>
    <property type="project" value="TreeGrafter"/>
</dbReference>
<evidence type="ECO:0000256" key="7">
    <source>
        <dbReference type="ARBA" id="ARBA00067695"/>
    </source>
</evidence>
<keyword evidence="2" id="KW-0536">Nodulation</keyword>
<dbReference type="FunFam" id="2.160.10.10:FF:000025">
    <property type="entry name" value="Hexapeptide-repeat containing-acetyltransferase"/>
    <property type="match status" value="1"/>
</dbReference>
<dbReference type="SMART" id="SM01266">
    <property type="entry name" value="Mac"/>
    <property type="match status" value="1"/>
</dbReference>
<gene>
    <name evidence="9" type="ORF">FKG95_08870</name>
</gene>
<evidence type="ECO:0000256" key="1">
    <source>
        <dbReference type="ARBA" id="ARBA00007274"/>
    </source>
</evidence>
<dbReference type="PANTHER" id="PTHR23416">
    <property type="entry name" value="SIALIC ACID SYNTHASE-RELATED"/>
    <property type="match status" value="1"/>
</dbReference>
<evidence type="ECO:0000313" key="10">
    <source>
        <dbReference type="Proteomes" id="UP000315252"/>
    </source>
</evidence>
<comment type="caution">
    <text evidence="9">The sequence shown here is derived from an EMBL/GenBank/DDBJ whole genome shotgun (WGS) entry which is preliminary data.</text>
</comment>
<dbReference type="OrthoDB" id="9815592at2"/>
<keyword evidence="4" id="KW-0677">Repeat</keyword>
<dbReference type="AlphaFoldDB" id="A0A545TYT8"/>
<dbReference type="InterPro" id="IPR011004">
    <property type="entry name" value="Trimer_LpxA-like_sf"/>
</dbReference>
<evidence type="ECO:0000256" key="5">
    <source>
        <dbReference type="ARBA" id="ARBA00023315"/>
    </source>
</evidence>
<dbReference type="GO" id="GO:0008374">
    <property type="term" value="F:O-acyltransferase activity"/>
    <property type="evidence" value="ECO:0007669"/>
    <property type="project" value="TreeGrafter"/>
</dbReference>
<comment type="similarity">
    <text evidence="1">Belongs to the transferase hexapeptide repeat family.</text>
</comment>
<dbReference type="CDD" id="cd03357">
    <property type="entry name" value="LbH_MAT_GAT"/>
    <property type="match status" value="1"/>
</dbReference>
<protein>
    <recommendedName>
        <fullName evidence="7">Nodulation protein L</fullName>
    </recommendedName>
</protein>
<evidence type="ECO:0000313" key="9">
    <source>
        <dbReference type="EMBL" id="TQV82389.1"/>
    </source>
</evidence>
<name>A0A545TYT8_9PROT</name>
<dbReference type="InterPro" id="IPR001451">
    <property type="entry name" value="Hexapep"/>
</dbReference>
<evidence type="ECO:0000256" key="3">
    <source>
        <dbReference type="ARBA" id="ARBA00022679"/>
    </source>
</evidence>
<dbReference type="Pfam" id="PF12464">
    <property type="entry name" value="Mac"/>
    <property type="match status" value="1"/>
</dbReference>
<evidence type="ECO:0000256" key="2">
    <source>
        <dbReference type="ARBA" id="ARBA00022458"/>
    </source>
</evidence>
<keyword evidence="3 9" id="KW-0808">Transferase</keyword>
<dbReference type="InterPro" id="IPR018357">
    <property type="entry name" value="Hexapep_transf_CS"/>
</dbReference>
<dbReference type="PROSITE" id="PS00101">
    <property type="entry name" value="HEXAPEP_TRANSFERASES"/>
    <property type="match status" value="1"/>
</dbReference>
<comment type="function">
    <text evidence="6">Acetyltransferase implicated in the O-acetylation of Nod factors.</text>
</comment>
<dbReference type="SUPFAM" id="SSF51161">
    <property type="entry name" value="Trimeric LpxA-like enzymes"/>
    <property type="match status" value="1"/>
</dbReference>
<evidence type="ECO:0000256" key="4">
    <source>
        <dbReference type="ARBA" id="ARBA00022737"/>
    </source>
</evidence>
<dbReference type="GO" id="GO:0016407">
    <property type="term" value="F:acetyltransferase activity"/>
    <property type="evidence" value="ECO:0007669"/>
    <property type="project" value="InterPro"/>
</dbReference>
<dbReference type="Proteomes" id="UP000315252">
    <property type="component" value="Unassembled WGS sequence"/>
</dbReference>
<dbReference type="EMBL" id="VHSH01000002">
    <property type="protein sequence ID" value="TQV82389.1"/>
    <property type="molecule type" value="Genomic_DNA"/>
</dbReference>
<organism evidence="9 10">
    <name type="scientific">Denitrobaculum tricleocarpae</name>
    <dbReference type="NCBI Taxonomy" id="2591009"/>
    <lineage>
        <taxon>Bacteria</taxon>
        <taxon>Pseudomonadati</taxon>
        <taxon>Pseudomonadota</taxon>
        <taxon>Alphaproteobacteria</taxon>
        <taxon>Rhodospirillales</taxon>
        <taxon>Rhodospirillaceae</taxon>
        <taxon>Denitrobaculum</taxon>
    </lineage>
</organism>
<keyword evidence="10" id="KW-1185">Reference proteome</keyword>
<evidence type="ECO:0000256" key="6">
    <source>
        <dbReference type="ARBA" id="ARBA00055587"/>
    </source>
</evidence>
<dbReference type="Gene3D" id="2.160.10.10">
    <property type="entry name" value="Hexapeptide repeat proteins"/>
    <property type="match status" value="1"/>
</dbReference>
<feature type="domain" description="Maltose/galactoside acetyltransferase" evidence="8">
    <location>
        <begin position="4"/>
        <end position="58"/>
    </location>
</feature>
<accession>A0A545TYT8</accession>